<feature type="domain" description="CAAX prenyl protease 2/Lysostaphin resistance protein A-like" evidence="3">
    <location>
        <begin position="161"/>
        <end position="262"/>
    </location>
</feature>
<feature type="transmembrane region" description="Helical" evidence="2">
    <location>
        <begin position="124"/>
        <end position="141"/>
    </location>
</feature>
<feature type="transmembrane region" description="Helical" evidence="2">
    <location>
        <begin position="153"/>
        <end position="175"/>
    </location>
</feature>
<dbReference type="Proteomes" id="UP001174209">
    <property type="component" value="Unassembled WGS sequence"/>
</dbReference>
<reference evidence="4" key="1">
    <citation type="submission" date="2023-06" db="EMBL/GenBank/DDBJ databases">
        <title>MT1 and MT2 Draft Genomes of Novel Species.</title>
        <authorList>
            <person name="Venkateswaran K."/>
        </authorList>
    </citation>
    <scope>NUCLEOTIDE SEQUENCE</scope>
    <source>
        <strain evidence="4">IIF3SC-B10</strain>
    </source>
</reference>
<keyword evidence="2" id="KW-0812">Transmembrane</keyword>
<feature type="transmembrane region" description="Helical" evidence="2">
    <location>
        <begin position="226"/>
        <end position="244"/>
    </location>
</feature>
<dbReference type="Pfam" id="PF02517">
    <property type="entry name" value="Rce1-like"/>
    <property type="match status" value="1"/>
</dbReference>
<evidence type="ECO:0000259" key="3">
    <source>
        <dbReference type="Pfam" id="PF02517"/>
    </source>
</evidence>
<feature type="compositionally biased region" description="Basic and acidic residues" evidence="1">
    <location>
        <begin position="1"/>
        <end position="19"/>
    </location>
</feature>
<keyword evidence="5" id="KW-1185">Reference proteome</keyword>
<dbReference type="RefSeq" id="WP_301227583.1">
    <property type="nucleotide sequence ID" value="NZ_JAROCG010000001.1"/>
</dbReference>
<evidence type="ECO:0000256" key="1">
    <source>
        <dbReference type="SAM" id="MobiDB-lite"/>
    </source>
</evidence>
<gene>
    <name evidence="4" type="ORF">P5G52_11790</name>
</gene>
<proteinExistence type="predicted"/>
<feature type="transmembrane region" description="Helical" evidence="2">
    <location>
        <begin position="196"/>
        <end position="214"/>
    </location>
</feature>
<feature type="region of interest" description="Disordered" evidence="1">
    <location>
        <begin position="1"/>
        <end position="40"/>
    </location>
</feature>
<feature type="transmembrane region" description="Helical" evidence="2">
    <location>
        <begin position="58"/>
        <end position="77"/>
    </location>
</feature>
<name>A0ABT8K287_9MICC</name>
<evidence type="ECO:0000313" key="4">
    <source>
        <dbReference type="EMBL" id="MDN4611544.1"/>
    </source>
</evidence>
<sequence>MAERDRPFPQTVEGDRGDPARAAGSRSGITSRPLNPSQVPGSPSAIELGAFPSLLEVLAVYVVALTVSVLVGIWLVPVAPLRVLVSCATHIPMLLIPLLWCRIRLRPFLGPEQPSLLGWHRQGTTVFVVIAVVLVTLNLADELLTASAAAPEWVRGGVLSIALTLVFQGVVVGLAEEMLIRVGVHLPLKRRWVDRGPVPWALIVAALAFGIMHLPNILLGQPLGPAIAQAGVATVLGLVIGYYFQKTENYLGSALLHGAFNTAGAIGILLGNH</sequence>
<feature type="compositionally biased region" description="Polar residues" evidence="1">
    <location>
        <begin position="27"/>
        <end position="40"/>
    </location>
</feature>
<accession>A0ABT8K287</accession>
<feature type="transmembrane region" description="Helical" evidence="2">
    <location>
        <begin position="251"/>
        <end position="270"/>
    </location>
</feature>
<keyword evidence="2" id="KW-0472">Membrane</keyword>
<dbReference type="EMBL" id="JAROCG010000001">
    <property type="protein sequence ID" value="MDN4611544.1"/>
    <property type="molecule type" value="Genomic_DNA"/>
</dbReference>
<dbReference type="InterPro" id="IPR003675">
    <property type="entry name" value="Rce1/LyrA-like_dom"/>
</dbReference>
<organism evidence="4 5">
    <name type="scientific">Arthrobacter burdickii</name>
    <dbReference type="NCBI Taxonomy" id="3035920"/>
    <lineage>
        <taxon>Bacteria</taxon>
        <taxon>Bacillati</taxon>
        <taxon>Actinomycetota</taxon>
        <taxon>Actinomycetes</taxon>
        <taxon>Micrococcales</taxon>
        <taxon>Micrococcaceae</taxon>
        <taxon>Arthrobacter</taxon>
    </lineage>
</organism>
<protein>
    <submittedName>
        <fullName evidence="4">Type II CAAX endopeptidase family protein</fullName>
    </submittedName>
</protein>
<evidence type="ECO:0000313" key="5">
    <source>
        <dbReference type="Proteomes" id="UP001174209"/>
    </source>
</evidence>
<feature type="transmembrane region" description="Helical" evidence="2">
    <location>
        <begin position="83"/>
        <end position="103"/>
    </location>
</feature>
<evidence type="ECO:0000256" key="2">
    <source>
        <dbReference type="SAM" id="Phobius"/>
    </source>
</evidence>
<comment type="caution">
    <text evidence="4">The sequence shown here is derived from an EMBL/GenBank/DDBJ whole genome shotgun (WGS) entry which is preliminary data.</text>
</comment>
<keyword evidence="2" id="KW-1133">Transmembrane helix</keyword>